<dbReference type="InterPro" id="IPR018391">
    <property type="entry name" value="PQQ_b-propeller_rpt"/>
</dbReference>
<dbReference type="Gene3D" id="2.130.10.10">
    <property type="entry name" value="YVTN repeat-like/Quinoprotein amine dehydrogenase"/>
    <property type="match status" value="6"/>
</dbReference>
<dbReference type="InterPro" id="IPR048975">
    <property type="entry name" value="WHD_APAF1"/>
</dbReference>
<feature type="domain" description="AAA+ ATPase" evidence="4">
    <location>
        <begin position="112"/>
        <end position="248"/>
    </location>
</feature>
<dbReference type="PROSITE" id="PS00678">
    <property type="entry name" value="WD_REPEATS_1"/>
    <property type="match status" value="12"/>
</dbReference>
<dbReference type="InterPro" id="IPR015943">
    <property type="entry name" value="WD40/YVTN_repeat-like_dom_sf"/>
</dbReference>
<dbReference type="Pfam" id="PF25173">
    <property type="entry name" value="Beta-prop_WDR3_1st"/>
    <property type="match status" value="1"/>
</dbReference>
<accession>A0A0N8GRH0</accession>
<dbReference type="InterPro" id="IPR019775">
    <property type="entry name" value="WD40_repeat_CS"/>
</dbReference>
<dbReference type="InterPro" id="IPR041452">
    <property type="entry name" value="APAF1_C"/>
</dbReference>
<feature type="repeat" description="WD" evidence="3">
    <location>
        <begin position="962"/>
        <end position="1003"/>
    </location>
</feature>
<evidence type="ECO:0000256" key="1">
    <source>
        <dbReference type="ARBA" id="ARBA00022574"/>
    </source>
</evidence>
<dbReference type="SMART" id="SM00320">
    <property type="entry name" value="WD40"/>
    <property type="match status" value="13"/>
</dbReference>
<dbReference type="Gene3D" id="1.10.8.430">
    <property type="entry name" value="Helical domain of apoptotic protease-activating factors"/>
    <property type="match status" value="1"/>
</dbReference>
<dbReference type="AlphaFoldDB" id="A0A0N8GRH0"/>
<proteinExistence type="predicted"/>
<dbReference type="Gene3D" id="1.10.10.10">
    <property type="entry name" value="Winged helix-like DNA-binding domain superfamily/Winged helix DNA-binding domain"/>
    <property type="match status" value="1"/>
</dbReference>
<dbReference type="Pfam" id="PF00931">
    <property type="entry name" value="NB-ARC"/>
    <property type="match status" value="1"/>
</dbReference>
<dbReference type="GO" id="GO:0043531">
    <property type="term" value="F:ADP binding"/>
    <property type="evidence" value="ECO:0007669"/>
    <property type="project" value="InterPro"/>
</dbReference>
<dbReference type="PROSITE" id="PS50294">
    <property type="entry name" value="WD_REPEATS_REGION"/>
    <property type="match status" value="12"/>
</dbReference>
<dbReference type="InterPro" id="IPR020472">
    <property type="entry name" value="WD40_PAC1"/>
</dbReference>
<dbReference type="InterPro" id="IPR027417">
    <property type="entry name" value="P-loop_NTPase"/>
</dbReference>
<dbReference type="SMART" id="SM00564">
    <property type="entry name" value="PQQ"/>
    <property type="match status" value="11"/>
</dbReference>
<dbReference type="Proteomes" id="UP000050502">
    <property type="component" value="Unassembled WGS sequence"/>
</dbReference>
<keyword evidence="1 3" id="KW-0853">WD repeat</keyword>
<evidence type="ECO:0000313" key="5">
    <source>
        <dbReference type="EMBL" id="KPL86474.1"/>
    </source>
</evidence>
<dbReference type="SUPFAM" id="SSF50998">
    <property type="entry name" value="Quinoprotein alcohol dehydrogenase-like"/>
    <property type="match status" value="1"/>
</dbReference>
<feature type="repeat" description="WD" evidence="3">
    <location>
        <begin position="1046"/>
        <end position="1087"/>
    </location>
</feature>
<dbReference type="Gene3D" id="1.25.40.370">
    <property type="match status" value="1"/>
</dbReference>
<dbReference type="RefSeq" id="WP_082382025.1">
    <property type="nucleotide sequence ID" value="NZ_LGKN01000009.1"/>
</dbReference>
<dbReference type="PANTHER" id="PTHR19848">
    <property type="entry name" value="WD40 REPEAT PROTEIN"/>
    <property type="match status" value="1"/>
</dbReference>
<feature type="repeat" description="WD" evidence="3">
    <location>
        <begin position="878"/>
        <end position="919"/>
    </location>
</feature>
<dbReference type="SMART" id="SM00382">
    <property type="entry name" value="AAA"/>
    <property type="match status" value="1"/>
</dbReference>
<sequence length="1122" mass="123936">MNDARLRQVLERLQSGTLSPDDLNVLREALRTGHLRIATGERAVDIGGSADGAVIVTGDNNIVRLDAHRRAHLERLLAAPIHNVPSLPDHYIPREEFLPPLREALLRSDATPLGIIGVQGMGGIGKSVLAAALARDLQVQAAFPDGVIWLEMGREPELTARQEDLYLILTGERENFKDPAQGRLFLAPALQEKACLVILDDVWELPHAEAFPLDLEGMRARFLLTTRNAEILQALQAQPFTLDVLTEEQALALLAAWAGQQVEDLPPAAREVATECGYLPLAMAMVGAFVRQNPESWERALRRLRKADLEKLRRLFPGYEHPTLLAALEVSVAALPKWAHDRYLDLAVFPEDEAIPLDVLAAFWEPRDLDEDDVLDLAETFVNRSLARWEEQGRALRLHDLQHDYLRAVQKEHLPDLHRRFLLACAQSLLGVQAEALAGLPWHRLPNEPRYLWRRLVYHLLEIPDWDALYRLLTDFDYLEARCRADSVFDLEADYRLALARWPQAEAKRREVLATFEERLRLEDHRIAMAPEWLFPAFYNHLTWLDAPDGPLHALCEAAAGKRRNWLRSVQDPRPQPPPWLRSLEGHTRPVRAVAVSPDGRTIVSGSSDHTVKVWDAHSGQLIRSLEGHTRPVRAVAVSPDGRTIVSGSSDHTVKVWDAHSGQLIRSLEGHTWSVNAVAVSPDGRTIVSGSWDHTVKVWDAHSGQLIRSLEGHTDAVQAVAVSPDGRTIVSGSWDHTVKVWDAHSGQLIRSLEGHTRPVRAVAVSPDGRTIVSGSWDHTVKVWDAQSGQLIRSLEGHTDAVQAVAVSPDGRTIVSGSDDRTVKVWDAQSGQLLRSLEGHTNWVLAVAVSPDGRTVVSGSDDCTVKVWDAHSGQLLRSLEGHTDEVNAVAVSPDGRTIVSGSWDHTVKVWDAHSGQLIRSLEGHTRPVRAVAVSPDGRTIVSGSWDHTVKVWDAQSGQLIRSLEGHTDAVQAVAVSPDGRTIVSGSDDRTVKVWDAQSGQLLRSLEGHTNWVLAVAVSPDGRTVVSGSDDCTVKVWDAHSGQLLRSLEGHTDEVNAVAVSPDGRTIVSGSSDRTLRAWDLERGESRVLFWNDASIPSLAISPDGRTLACGDGQGRVWIFEWVR</sequence>
<dbReference type="InterPro" id="IPR036388">
    <property type="entry name" value="WH-like_DNA-bd_sf"/>
</dbReference>
<keyword evidence="2" id="KW-0677">Repeat</keyword>
<dbReference type="PROSITE" id="PS50082">
    <property type="entry name" value="WD_REPEATS_2"/>
    <property type="match status" value="12"/>
</dbReference>
<dbReference type="GO" id="GO:0005829">
    <property type="term" value="C:cytosol"/>
    <property type="evidence" value="ECO:0007669"/>
    <property type="project" value="UniProtKB-ARBA"/>
</dbReference>
<dbReference type="InterPro" id="IPR042197">
    <property type="entry name" value="Apaf_helical"/>
</dbReference>
<dbReference type="EMBL" id="LGKN01000009">
    <property type="protein sequence ID" value="KPL86474.1"/>
    <property type="molecule type" value="Genomic_DNA"/>
</dbReference>
<feature type="repeat" description="WD" evidence="3">
    <location>
        <begin position="584"/>
        <end position="625"/>
    </location>
</feature>
<evidence type="ECO:0000313" key="6">
    <source>
        <dbReference type="Proteomes" id="UP000050502"/>
    </source>
</evidence>
<feature type="repeat" description="WD" evidence="3">
    <location>
        <begin position="668"/>
        <end position="709"/>
    </location>
</feature>
<dbReference type="PRINTS" id="PR00364">
    <property type="entry name" value="DISEASERSIST"/>
</dbReference>
<dbReference type="FunFam" id="2.130.10.10:FF:000228">
    <property type="entry name" value="COMPASS-like H3K4 histone methylase component WDR5A"/>
    <property type="match status" value="1"/>
</dbReference>
<dbReference type="PANTHER" id="PTHR19848:SF8">
    <property type="entry name" value="F-BOX AND WD REPEAT DOMAIN CONTAINING 7"/>
    <property type="match status" value="1"/>
</dbReference>
<evidence type="ECO:0000256" key="2">
    <source>
        <dbReference type="ARBA" id="ARBA00022737"/>
    </source>
</evidence>
<comment type="caution">
    <text evidence="5">The sequence shown here is derived from an EMBL/GenBank/DDBJ whole genome shotgun (WGS) entry which is preliminary data.</text>
</comment>
<dbReference type="SUPFAM" id="SSF52540">
    <property type="entry name" value="P-loop containing nucleoside triphosphate hydrolases"/>
    <property type="match status" value="1"/>
</dbReference>
<dbReference type="CDD" id="cd00200">
    <property type="entry name" value="WD40"/>
    <property type="match status" value="2"/>
</dbReference>
<dbReference type="Pfam" id="PF00400">
    <property type="entry name" value="WD40"/>
    <property type="match status" value="8"/>
</dbReference>
<reference evidence="5 6" key="1">
    <citation type="submission" date="2015-07" db="EMBL/GenBank/DDBJ databases">
        <title>Whole genome sequence of Ardenticatena maritima DSM 23922.</title>
        <authorList>
            <person name="Hemp J."/>
            <person name="Ward L.M."/>
            <person name="Pace L.A."/>
            <person name="Fischer W.W."/>
        </authorList>
    </citation>
    <scope>NUCLEOTIDE SEQUENCE [LARGE SCALE GENOMIC DNA]</scope>
    <source>
        <strain evidence="5 6">110S</strain>
    </source>
</reference>
<feature type="repeat" description="WD" evidence="3">
    <location>
        <begin position="752"/>
        <end position="793"/>
    </location>
</feature>
<name>A0A0N8GRH0_9CHLR</name>
<dbReference type="InterPro" id="IPR011047">
    <property type="entry name" value="Quinoprotein_ADH-like_sf"/>
</dbReference>
<dbReference type="InterPro" id="IPR003593">
    <property type="entry name" value="AAA+_ATPase"/>
</dbReference>
<dbReference type="Gene3D" id="3.40.50.300">
    <property type="entry name" value="P-loop containing nucleotide triphosphate hydrolases"/>
    <property type="match status" value="1"/>
</dbReference>
<feature type="repeat" description="WD" evidence="3">
    <location>
        <begin position="1004"/>
        <end position="1045"/>
    </location>
</feature>
<evidence type="ECO:0000256" key="3">
    <source>
        <dbReference type="PROSITE-ProRule" id="PRU00221"/>
    </source>
</evidence>
<organism evidence="5 6">
    <name type="scientific">Ardenticatena maritima</name>
    <dbReference type="NCBI Taxonomy" id="872965"/>
    <lineage>
        <taxon>Bacteria</taxon>
        <taxon>Bacillati</taxon>
        <taxon>Chloroflexota</taxon>
        <taxon>Ardenticatenia</taxon>
        <taxon>Ardenticatenales</taxon>
        <taxon>Ardenticatenaceae</taxon>
        <taxon>Ardenticatena</taxon>
    </lineage>
</organism>
<dbReference type="PATRIC" id="fig|872965.6.peg.2535"/>
<dbReference type="Pfam" id="PF17908">
    <property type="entry name" value="APAF1_C"/>
    <property type="match status" value="1"/>
</dbReference>
<gene>
    <name evidence="5" type="ORF">SE16_14435</name>
</gene>
<evidence type="ECO:0000259" key="4">
    <source>
        <dbReference type="SMART" id="SM00382"/>
    </source>
</evidence>
<feature type="repeat" description="WD" evidence="3">
    <location>
        <begin position="836"/>
        <end position="877"/>
    </location>
</feature>
<feature type="repeat" description="WD" evidence="3">
    <location>
        <begin position="920"/>
        <end position="961"/>
    </location>
</feature>
<feature type="repeat" description="WD" evidence="3">
    <location>
        <begin position="710"/>
        <end position="751"/>
    </location>
</feature>
<dbReference type="SUPFAM" id="SSF50978">
    <property type="entry name" value="WD40 repeat-like"/>
    <property type="match status" value="1"/>
</dbReference>
<dbReference type="PRINTS" id="PR00320">
    <property type="entry name" value="GPROTEINBRPT"/>
</dbReference>
<dbReference type="Pfam" id="PF21296">
    <property type="entry name" value="WHD_APAF1"/>
    <property type="match status" value="1"/>
</dbReference>
<dbReference type="InterPro" id="IPR036322">
    <property type="entry name" value="WD40_repeat_dom_sf"/>
</dbReference>
<feature type="repeat" description="WD" evidence="3">
    <location>
        <begin position="794"/>
        <end position="835"/>
    </location>
</feature>
<dbReference type="InterPro" id="IPR002182">
    <property type="entry name" value="NB-ARC"/>
</dbReference>
<protein>
    <recommendedName>
        <fullName evidence="4">AAA+ ATPase domain-containing protein</fullName>
    </recommendedName>
</protein>
<feature type="repeat" description="WD" evidence="3">
    <location>
        <begin position="626"/>
        <end position="667"/>
    </location>
</feature>
<dbReference type="InterPro" id="IPR001680">
    <property type="entry name" value="WD40_rpt"/>
</dbReference>